<comment type="caution">
    <text evidence="3">The sequence shown here is derived from an EMBL/GenBank/DDBJ whole genome shotgun (WGS) entry which is preliminary data.</text>
</comment>
<evidence type="ECO:0000313" key="4">
    <source>
        <dbReference type="Proteomes" id="UP000663852"/>
    </source>
</evidence>
<evidence type="ECO:0000256" key="1">
    <source>
        <dbReference type="SAM" id="MobiDB-lite"/>
    </source>
</evidence>
<evidence type="ECO:0000313" key="3">
    <source>
        <dbReference type="EMBL" id="CAF1544110.1"/>
    </source>
</evidence>
<name>A0A815WDZ4_ADIRI</name>
<feature type="transmembrane region" description="Helical" evidence="2">
    <location>
        <begin position="102"/>
        <end position="125"/>
    </location>
</feature>
<dbReference type="AlphaFoldDB" id="A0A815WDZ4"/>
<gene>
    <name evidence="3" type="ORF">EDS130_LOCUS45533</name>
</gene>
<feature type="transmembrane region" description="Helical" evidence="2">
    <location>
        <begin position="21"/>
        <end position="49"/>
    </location>
</feature>
<dbReference type="EMBL" id="CAJNOJ010001143">
    <property type="protein sequence ID" value="CAF1544110.1"/>
    <property type="molecule type" value="Genomic_DNA"/>
</dbReference>
<evidence type="ECO:0000256" key="2">
    <source>
        <dbReference type="SAM" id="Phobius"/>
    </source>
</evidence>
<feature type="region of interest" description="Disordered" evidence="1">
    <location>
        <begin position="307"/>
        <end position="334"/>
    </location>
</feature>
<proteinExistence type="predicted"/>
<feature type="transmembrane region" description="Helical" evidence="2">
    <location>
        <begin position="207"/>
        <end position="231"/>
    </location>
</feature>
<sequence>MSLSNTSITEAMIIRENTISCIEYISTISGFCVVTISTPLRLLSLGYAIDYFSSSSAACKILTLIVMWARAQYAWFIALACVDRFLCSSSSTKLRALSSVRFASYSIPFAVLIVGLTFSHILFYYEIAFPKQLCSALRRVYQTFIGIWLLIAYSVGPPIIMLSFGLGTIQHIRQSIRRTGTNPNPHLIQNQQQQQQQRRSKKTDRQLIQMMFVQCIVFILTASLPAIQYIYTSARTNLIIDYLQAAKDSAFNYVSGFISLTKFFMEFNLQDHHDFSINNIIPKLEPSLRTIRQRRWRENQRHKFDSNQITLPLSTTDNSESNLSSSTSSQNFEDNPFISGDVDAVGVIHEQHLVCVGGGLQNDYSFNEGDDSYDDK</sequence>
<evidence type="ECO:0008006" key="5">
    <source>
        <dbReference type="Google" id="ProtNLM"/>
    </source>
</evidence>
<keyword evidence="2" id="KW-0472">Membrane</keyword>
<dbReference type="SUPFAM" id="SSF81321">
    <property type="entry name" value="Family A G protein-coupled receptor-like"/>
    <property type="match status" value="1"/>
</dbReference>
<feature type="compositionally biased region" description="Low complexity" evidence="1">
    <location>
        <begin position="314"/>
        <end position="331"/>
    </location>
</feature>
<dbReference type="CDD" id="cd00637">
    <property type="entry name" value="7tm_classA_rhodopsin-like"/>
    <property type="match status" value="1"/>
</dbReference>
<keyword evidence="2" id="KW-0812">Transmembrane</keyword>
<protein>
    <recommendedName>
        <fullName evidence="5">G-protein coupled receptors family 1 profile domain-containing protein</fullName>
    </recommendedName>
</protein>
<dbReference type="Proteomes" id="UP000663852">
    <property type="component" value="Unassembled WGS sequence"/>
</dbReference>
<feature type="transmembrane region" description="Helical" evidence="2">
    <location>
        <begin position="145"/>
        <end position="169"/>
    </location>
</feature>
<accession>A0A815WDZ4</accession>
<reference evidence="3" key="1">
    <citation type="submission" date="2021-02" db="EMBL/GenBank/DDBJ databases">
        <authorList>
            <person name="Nowell W R."/>
        </authorList>
    </citation>
    <scope>NUCLEOTIDE SEQUENCE</scope>
</reference>
<organism evidence="3 4">
    <name type="scientific">Adineta ricciae</name>
    <name type="common">Rotifer</name>
    <dbReference type="NCBI Taxonomy" id="249248"/>
    <lineage>
        <taxon>Eukaryota</taxon>
        <taxon>Metazoa</taxon>
        <taxon>Spiralia</taxon>
        <taxon>Gnathifera</taxon>
        <taxon>Rotifera</taxon>
        <taxon>Eurotatoria</taxon>
        <taxon>Bdelloidea</taxon>
        <taxon>Adinetida</taxon>
        <taxon>Adinetidae</taxon>
        <taxon>Adineta</taxon>
    </lineage>
</organism>
<dbReference type="Gene3D" id="1.20.1070.10">
    <property type="entry name" value="Rhodopsin 7-helix transmembrane proteins"/>
    <property type="match status" value="1"/>
</dbReference>
<keyword evidence="2" id="KW-1133">Transmembrane helix</keyword>